<gene>
    <name evidence="1" type="ORF">SAMN05444351_0628</name>
</gene>
<accession>A0A1M5E2F4</accession>
<evidence type="ECO:0008006" key="3">
    <source>
        <dbReference type="Google" id="ProtNLM"/>
    </source>
</evidence>
<organism evidence="1 2">
    <name type="scientific">Geodermatophilus nigrescens</name>
    <dbReference type="NCBI Taxonomy" id="1070870"/>
    <lineage>
        <taxon>Bacteria</taxon>
        <taxon>Bacillati</taxon>
        <taxon>Actinomycetota</taxon>
        <taxon>Actinomycetes</taxon>
        <taxon>Geodermatophilales</taxon>
        <taxon>Geodermatophilaceae</taxon>
        <taxon>Geodermatophilus</taxon>
    </lineage>
</organism>
<keyword evidence="2" id="KW-1185">Reference proteome</keyword>
<reference evidence="1 2" key="1">
    <citation type="submission" date="2016-11" db="EMBL/GenBank/DDBJ databases">
        <authorList>
            <person name="Jaros S."/>
            <person name="Januszkiewicz K."/>
            <person name="Wedrychowicz H."/>
        </authorList>
    </citation>
    <scope>NUCLEOTIDE SEQUENCE [LARGE SCALE GENOMIC DNA]</scope>
    <source>
        <strain evidence="1 2">DSM 45408</strain>
    </source>
</reference>
<sequence length="294" mass="33425">MLDVAVRAGNRAKREVIGRVPPVRDLSDRLHRQRLRRHEPHLPQIAPERAAVVSTLRDDGVCVTSLDRLAVTGTARLQGGLAALAERIAGRPRTGPDSSRPSLDEVLAEPGVWQWGLQHELLDLVESHLGLPVRYHGADLRREDATARTIGVRQWHRDQEDHRMFKVLVWLNDVDLDGGPFEYVSRRHTDRLVRSLRYVTGFVSDEAMRAQVPESQWRQATGPRWTAVVADTRAVFHRAMPPRREDRYSVTFSYTSRTPMTTLPVPPATPQQRELATSGLDDRQRACLPRTFLR</sequence>
<evidence type="ECO:0000313" key="2">
    <source>
        <dbReference type="Proteomes" id="UP000184471"/>
    </source>
</evidence>
<dbReference type="AlphaFoldDB" id="A0A1M5E2F4"/>
<evidence type="ECO:0000313" key="1">
    <source>
        <dbReference type="EMBL" id="SHF73409.1"/>
    </source>
</evidence>
<proteinExistence type="predicted"/>
<dbReference type="Proteomes" id="UP000184471">
    <property type="component" value="Unassembled WGS sequence"/>
</dbReference>
<dbReference type="Gene3D" id="2.60.120.620">
    <property type="entry name" value="q2cbj1_9rhob like domain"/>
    <property type="match status" value="1"/>
</dbReference>
<dbReference type="STRING" id="1070870.SAMN05444351_0628"/>
<dbReference type="SUPFAM" id="SSF51197">
    <property type="entry name" value="Clavaminate synthase-like"/>
    <property type="match status" value="1"/>
</dbReference>
<protein>
    <recommendedName>
        <fullName evidence="3">2OG-Fe(II) oxygenase superfamily protein</fullName>
    </recommendedName>
</protein>
<dbReference type="EMBL" id="FQVX01000001">
    <property type="protein sequence ID" value="SHF73409.1"/>
    <property type="molecule type" value="Genomic_DNA"/>
</dbReference>
<name>A0A1M5E2F4_9ACTN</name>